<gene>
    <name evidence="3" type="primary">ureF</name>
    <name evidence="4" type="ORF">Tbon_11100</name>
</gene>
<dbReference type="Pfam" id="PF01730">
    <property type="entry name" value="UreF"/>
    <property type="match status" value="1"/>
</dbReference>
<dbReference type="PANTHER" id="PTHR33620">
    <property type="entry name" value="UREASE ACCESSORY PROTEIN F"/>
    <property type="match status" value="1"/>
</dbReference>
<sequence length="233" mass="24510">MLDMAQPPVLPLLRLLQAADSAFPVGGFAYSHGLETLVATGAVASEDGLADILRRYVQQPLRRQVLPAARAAHAAPSPPRLLAVDGAFDRSLTLPGERTASRAMGRRMLDLAPEIDPQFADHPYRRAVRNGEAPGHYPVALAALCRSFAIPAPETLAAVGIRALDALVSAATRLGVIGPSAGARLVAGAAPALAAAIDEVLAEPVRLRFGSWFPVLEIAAARHPALPFRMFAT</sequence>
<evidence type="ECO:0000256" key="1">
    <source>
        <dbReference type="ARBA" id="ARBA00022988"/>
    </source>
</evidence>
<evidence type="ECO:0000313" key="5">
    <source>
        <dbReference type="Proteomes" id="UP000326331"/>
    </source>
</evidence>
<evidence type="ECO:0000256" key="2">
    <source>
        <dbReference type="ARBA" id="ARBA00023186"/>
    </source>
</evidence>
<comment type="function">
    <text evidence="3">Required for maturation of urease via the functional incorporation of the urease nickel metallocenter.</text>
</comment>
<keyword evidence="1 3" id="KW-0996">Nickel insertion</keyword>
<evidence type="ECO:0000256" key="3">
    <source>
        <dbReference type="HAMAP-Rule" id="MF_01385"/>
    </source>
</evidence>
<dbReference type="HAMAP" id="MF_01385">
    <property type="entry name" value="UreF"/>
    <property type="match status" value="1"/>
</dbReference>
<dbReference type="InterPro" id="IPR002639">
    <property type="entry name" value="UreF"/>
</dbReference>
<dbReference type="EMBL" id="CP042829">
    <property type="protein sequence ID" value="QFG03817.1"/>
    <property type="molecule type" value="Genomic_DNA"/>
</dbReference>
<dbReference type="PIRSF" id="PIRSF009467">
    <property type="entry name" value="Ureas_acces_UreF"/>
    <property type="match status" value="1"/>
</dbReference>
<dbReference type="Gene3D" id="1.10.4190.10">
    <property type="entry name" value="Urease accessory protein UreF"/>
    <property type="match status" value="1"/>
</dbReference>
<name>A0ABX6C3L0_9CHLR</name>
<keyword evidence="5" id="KW-1185">Reference proteome</keyword>
<organism evidence="4 5">
    <name type="scientific">Tepidiforma bonchosmolovskayae</name>
    <dbReference type="NCBI Taxonomy" id="2601677"/>
    <lineage>
        <taxon>Bacteria</taxon>
        <taxon>Bacillati</taxon>
        <taxon>Chloroflexota</taxon>
        <taxon>Tepidiformia</taxon>
        <taxon>Tepidiformales</taxon>
        <taxon>Tepidiformaceae</taxon>
        <taxon>Tepidiforma</taxon>
    </lineage>
</organism>
<keyword evidence="3" id="KW-0963">Cytoplasm</keyword>
<comment type="subcellular location">
    <subcellularLocation>
        <location evidence="3">Cytoplasm</location>
    </subcellularLocation>
</comment>
<comment type="subunit">
    <text evidence="3">UreD, UreF and UreG form a complex that acts as a GTP-hydrolysis-dependent molecular chaperone, activating the urease apoprotein by helping to assemble the nickel containing metallocenter of UreC. The UreE protein probably delivers the nickel.</text>
</comment>
<comment type="similarity">
    <text evidence="3">Belongs to the UreF family.</text>
</comment>
<reference evidence="4 5" key="1">
    <citation type="submission" date="2019-10" db="EMBL/GenBank/DDBJ databases">
        <title>Thermopilla bonchosmolovskayae gen. nov., sp. nov., a moderately thermophilic Chloroflexi bacterium from a Chukotka hot spring (Arctic, Russia), representing a novel classis Thermopillaia, which include previously uncultivated lineage OLB14.</title>
        <authorList>
            <person name="Kochetkova T.V."/>
            <person name="Zayulina K.S."/>
            <person name="Zhigarkov V.S."/>
            <person name="Minaev N.V."/>
            <person name="Novikov A."/>
            <person name="Toshchakov S.V."/>
            <person name="Elcheninov A.G."/>
            <person name="Kublanov I.V."/>
        </authorList>
    </citation>
    <scope>NUCLEOTIDE SEQUENCE [LARGE SCALE GENOMIC DNA]</scope>
    <source>
        <strain evidence="4 5">3753O</strain>
    </source>
</reference>
<protein>
    <recommendedName>
        <fullName evidence="3">Urease accessory protein UreF</fullName>
    </recommendedName>
</protein>
<proteinExistence type="inferred from homology"/>
<dbReference type="PANTHER" id="PTHR33620:SF1">
    <property type="entry name" value="UREASE ACCESSORY PROTEIN F"/>
    <property type="match status" value="1"/>
</dbReference>
<keyword evidence="2 3" id="KW-0143">Chaperone</keyword>
<accession>A0ABX6C3L0</accession>
<evidence type="ECO:0000313" key="4">
    <source>
        <dbReference type="EMBL" id="QFG03817.1"/>
    </source>
</evidence>
<dbReference type="InterPro" id="IPR038277">
    <property type="entry name" value="UreF_sf"/>
</dbReference>
<dbReference type="Proteomes" id="UP000326331">
    <property type="component" value="Chromosome"/>
</dbReference>